<evidence type="ECO:0000313" key="3">
    <source>
        <dbReference type="Proteomes" id="UP000015106"/>
    </source>
</evidence>
<protein>
    <recommendedName>
        <fullName evidence="1">RNase H type-1 domain-containing protein</fullName>
    </recommendedName>
</protein>
<dbReference type="InterPro" id="IPR002156">
    <property type="entry name" value="RNaseH_domain"/>
</dbReference>
<reference evidence="2" key="2">
    <citation type="submission" date="2018-03" db="EMBL/GenBank/DDBJ databases">
        <title>The Triticum urartu genome reveals the dynamic nature of wheat genome evolution.</title>
        <authorList>
            <person name="Ling H."/>
            <person name="Ma B."/>
            <person name="Shi X."/>
            <person name="Liu H."/>
            <person name="Dong L."/>
            <person name="Sun H."/>
            <person name="Cao Y."/>
            <person name="Gao Q."/>
            <person name="Zheng S."/>
            <person name="Li Y."/>
            <person name="Yu Y."/>
            <person name="Du H."/>
            <person name="Qi M."/>
            <person name="Li Y."/>
            <person name="Yu H."/>
            <person name="Cui Y."/>
            <person name="Wang N."/>
            <person name="Chen C."/>
            <person name="Wu H."/>
            <person name="Zhao Y."/>
            <person name="Zhang J."/>
            <person name="Li Y."/>
            <person name="Zhou W."/>
            <person name="Zhang B."/>
            <person name="Hu W."/>
            <person name="Eijk M."/>
            <person name="Tang J."/>
            <person name="Witsenboer H."/>
            <person name="Zhao S."/>
            <person name="Li Z."/>
            <person name="Zhang A."/>
            <person name="Wang D."/>
            <person name="Liang C."/>
        </authorList>
    </citation>
    <scope>NUCLEOTIDE SEQUENCE [LARGE SCALE GENOMIC DNA]</scope>
    <source>
        <strain evidence="2">cv. G1812</strain>
    </source>
</reference>
<keyword evidence="3" id="KW-1185">Reference proteome</keyword>
<dbReference type="GO" id="GO:0003676">
    <property type="term" value="F:nucleic acid binding"/>
    <property type="evidence" value="ECO:0007669"/>
    <property type="project" value="InterPro"/>
</dbReference>
<name>A0A8R7R7I2_TRIUA</name>
<feature type="domain" description="RNase H type-1" evidence="1">
    <location>
        <begin position="11"/>
        <end position="89"/>
    </location>
</feature>
<dbReference type="GO" id="GO:0004523">
    <property type="term" value="F:RNA-DNA hybrid ribonuclease activity"/>
    <property type="evidence" value="ECO:0007669"/>
    <property type="project" value="InterPro"/>
</dbReference>
<dbReference type="Pfam" id="PF13456">
    <property type="entry name" value="RVT_3"/>
    <property type="match status" value="1"/>
</dbReference>
<dbReference type="Gramene" id="TuG1812G0700004312.01.T01">
    <property type="protein sequence ID" value="TuG1812G0700004312.01.T01.cds451661"/>
    <property type="gene ID" value="TuG1812G0700004312.01"/>
</dbReference>
<organism evidence="2 3">
    <name type="scientific">Triticum urartu</name>
    <name type="common">Red wild einkorn</name>
    <name type="synonym">Crithodium urartu</name>
    <dbReference type="NCBI Taxonomy" id="4572"/>
    <lineage>
        <taxon>Eukaryota</taxon>
        <taxon>Viridiplantae</taxon>
        <taxon>Streptophyta</taxon>
        <taxon>Embryophyta</taxon>
        <taxon>Tracheophyta</taxon>
        <taxon>Spermatophyta</taxon>
        <taxon>Magnoliopsida</taxon>
        <taxon>Liliopsida</taxon>
        <taxon>Poales</taxon>
        <taxon>Poaceae</taxon>
        <taxon>BOP clade</taxon>
        <taxon>Pooideae</taxon>
        <taxon>Triticodae</taxon>
        <taxon>Triticeae</taxon>
        <taxon>Triticinae</taxon>
        <taxon>Triticum</taxon>
    </lineage>
</organism>
<evidence type="ECO:0000313" key="2">
    <source>
        <dbReference type="EnsemblPlants" id="TuG1812G0700004312.01.T01.cds451661"/>
    </source>
</evidence>
<accession>A0A8R7R7I2</accession>
<reference evidence="3" key="1">
    <citation type="journal article" date="2013" name="Nature">
        <title>Draft genome of the wheat A-genome progenitor Triticum urartu.</title>
        <authorList>
            <person name="Ling H.Q."/>
            <person name="Zhao S."/>
            <person name="Liu D."/>
            <person name="Wang J."/>
            <person name="Sun H."/>
            <person name="Zhang C."/>
            <person name="Fan H."/>
            <person name="Li D."/>
            <person name="Dong L."/>
            <person name="Tao Y."/>
            <person name="Gao C."/>
            <person name="Wu H."/>
            <person name="Li Y."/>
            <person name="Cui Y."/>
            <person name="Guo X."/>
            <person name="Zheng S."/>
            <person name="Wang B."/>
            <person name="Yu K."/>
            <person name="Liang Q."/>
            <person name="Yang W."/>
            <person name="Lou X."/>
            <person name="Chen J."/>
            <person name="Feng M."/>
            <person name="Jian J."/>
            <person name="Zhang X."/>
            <person name="Luo G."/>
            <person name="Jiang Y."/>
            <person name="Liu J."/>
            <person name="Wang Z."/>
            <person name="Sha Y."/>
            <person name="Zhang B."/>
            <person name="Wu H."/>
            <person name="Tang D."/>
            <person name="Shen Q."/>
            <person name="Xue P."/>
            <person name="Zou S."/>
            <person name="Wang X."/>
            <person name="Liu X."/>
            <person name="Wang F."/>
            <person name="Yang Y."/>
            <person name="An X."/>
            <person name="Dong Z."/>
            <person name="Zhang K."/>
            <person name="Zhang X."/>
            <person name="Luo M.C."/>
            <person name="Dvorak J."/>
            <person name="Tong Y."/>
            <person name="Wang J."/>
            <person name="Yang H."/>
            <person name="Li Z."/>
            <person name="Wang D."/>
            <person name="Zhang A."/>
            <person name="Wang J."/>
        </authorList>
    </citation>
    <scope>NUCLEOTIDE SEQUENCE</scope>
    <source>
        <strain evidence="3">cv. G1812</strain>
    </source>
</reference>
<dbReference type="Proteomes" id="UP000015106">
    <property type="component" value="Chromosome 7"/>
</dbReference>
<evidence type="ECO:0000259" key="1">
    <source>
        <dbReference type="Pfam" id="PF13456"/>
    </source>
</evidence>
<dbReference type="AlphaFoldDB" id="A0A8R7R7I2"/>
<reference evidence="2" key="3">
    <citation type="submission" date="2022-06" db="UniProtKB">
        <authorList>
            <consortium name="EnsemblPlants"/>
        </authorList>
    </citation>
    <scope>IDENTIFICATION</scope>
</reference>
<proteinExistence type="predicted"/>
<sequence length="91" mass="10273">MIKICIVGNNTTTLLVGLKELAKLFNGDIIVELDCLSLVQALEPQTVNKSRLFSVTCDIKEALKHFKSHQINWVCRDQSKFAHCLADWASR</sequence>
<dbReference type="EnsemblPlants" id="TuG1812G0700004312.01.T01">
    <property type="protein sequence ID" value="TuG1812G0700004312.01.T01.cds451661"/>
    <property type="gene ID" value="TuG1812G0700004312.01"/>
</dbReference>